<evidence type="ECO:0000313" key="2">
    <source>
        <dbReference type="EMBL" id="KAJ7665578.1"/>
    </source>
</evidence>
<dbReference type="Proteomes" id="UP001221757">
    <property type="component" value="Unassembled WGS sequence"/>
</dbReference>
<feature type="region of interest" description="Disordered" evidence="1">
    <location>
        <begin position="158"/>
        <end position="185"/>
    </location>
</feature>
<evidence type="ECO:0000256" key="1">
    <source>
        <dbReference type="SAM" id="MobiDB-lite"/>
    </source>
</evidence>
<accession>A0AAD7CVV1</accession>
<reference evidence="2" key="1">
    <citation type="submission" date="2023-03" db="EMBL/GenBank/DDBJ databases">
        <title>Massive genome expansion in bonnet fungi (Mycena s.s.) driven by repeated elements and novel gene families across ecological guilds.</title>
        <authorList>
            <consortium name="Lawrence Berkeley National Laboratory"/>
            <person name="Harder C.B."/>
            <person name="Miyauchi S."/>
            <person name="Viragh M."/>
            <person name="Kuo A."/>
            <person name="Thoen E."/>
            <person name="Andreopoulos B."/>
            <person name="Lu D."/>
            <person name="Skrede I."/>
            <person name="Drula E."/>
            <person name="Henrissat B."/>
            <person name="Morin E."/>
            <person name="Kohler A."/>
            <person name="Barry K."/>
            <person name="LaButti K."/>
            <person name="Morin E."/>
            <person name="Salamov A."/>
            <person name="Lipzen A."/>
            <person name="Mereny Z."/>
            <person name="Hegedus B."/>
            <person name="Baldrian P."/>
            <person name="Stursova M."/>
            <person name="Weitz H."/>
            <person name="Taylor A."/>
            <person name="Grigoriev I.V."/>
            <person name="Nagy L.G."/>
            <person name="Martin F."/>
            <person name="Kauserud H."/>
        </authorList>
    </citation>
    <scope>NUCLEOTIDE SEQUENCE</scope>
    <source>
        <strain evidence="2">CBHHK067</strain>
    </source>
</reference>
<keyword evidence="3" id="KW-1185">Reference proteome</keyword>
<protein>
    <submittedName>
        <fullName evidence="2">Uncharacterized protein</fullName>
    </submittedName>
</protein>
<comment type="caution">
    <text evidence="2">The sequence shown here is derived from an EMBL/GenBank/DDBJ whole genome shotgun (WGS) entry which is preliminary data.</text>
</comment>
<gene>
    <name evidence="2" type="ORF">B0H17DRAFT_1143356</name>
</gene>
<proteinExistence type="predicted"/>
<name>A0AAD7CVV1_MYCRO</name>
<dbReference type="AlphaFoldDB" id="A0AAD7CVV1"/>
<organism evidence="2 3">
    <name type="scientific">Mycena rosella</name>
    <name type="common">Pink bonnet</name>
    <name type="synonym">Agaricus rosellus</name>
    <dbReference type="NCBI Taxonomy" id="1033263"/>
    <lineage>
        <taxon>Eukaryota</taxon>
        <taxon>Fungi</taxon>
        <taxon>Dikarya</taxon>
        <taxon>Basidiomycota</taxon>
        <taxon>Agaricomycotina</taxon>
        <taxon>Agaricomycetes</taxon>
        <taxon>Agaricomycetidae</taxon>
        <taxon>Agaricales</taxon>
        <taxon>Marasmiineae</taxon>
        <taxon>Mycenaceae</taxon>
        <taxon>Mycena</taxon>
    </lineage>
</organism>
<evidence type="ECO:0000313" key="3">
    <source>
        <dbReference type="Proteomes" id="UP001221757"/>
    </source>
</evidence>
<feature type="region of interest" description="Disordered" evidence="1">
    <location>
        <begin position="223"/>
        <end position="271"/>
    </location>
</feature>
<dbReference type="EMBL" id="JARKIE010000215">
    <property type="protein sequence ID" value="KAJ7665578.1"/>
    <property type="molecule type" value="Genomic_DNA"/>
</dbReference>
<sequence length="271" mass="29394">MTASPPLASFQHLTPMSSFNTPSLLESEEDTVRLLHKSVRTTRYDDPLDQDAFLIASAHTILQFSDQYTAFTANPELSECVFSIRKALHQNNFRSDSTCGEVLTAISDFAGEIVRSRQLFRDHQRAQATRLHAEEAAEARTARCDALAYAKKKRVLSPDSDTVSIPSDDEDTPPNKDPIPSPIEGADATMIASPARVHSSVLLSPLPELESLMLSIHLTNPALAPPASPSSPTQSLLDLVPIYPPSNDTPQTAATGRRKSCMPSGATEITS</sequence>